<dbReference type="AlphaFoldDB" id="A0A3E1YE67"/>
<evidence type="ECO:0008006" key="4">
    <source>
        <dbReference type="Google" id="ProtNLM"/>
    </source>
</evidence>
<dbReference type="Proteomes" id="UP000260644">
    <property type="component" value="Unassembled WGS sequence"/>
</dbReference>
<dbReference type="RefSeq" id="WP_116974718.1">
    <property type="nucleotide sequence ID" value="NZ_QPMM01000002.1"/>
</dbReference>
<accession>A0A3E1YE67</accession>
<organism evidence="2 3">
    <name type="scientific">Chitinophaga silvatica</name>
    <dbReference type="NCBI Taxonomy" id="2282649"/>
    <lineage>
        <taxon>Bacteria</taxon>
        <taxon>Pseudomonadati</taxon>
        <taxon>Bacteroidota</taxon>
        <taxon>Chitinophagia</taxon>
        <taxon>Chitinophagales</taxon>
        <taxon>Chitinophagaceae</taxon>
        <taxon>Chitinophaga</taxon>
    </lineage>
</organism>
<feature type="signal peptide" evidence="1">
    <location>
        <begin position="1"/>
        <end position="29"/>
    </location>
</feature>
<evidence type="ECO:0000313" key="3">
    <source>
        <dbReference type="Proteomes" id="UP000260644"/>
    </source>
</evidence>
<sequence length="234" mass="25127">MTKITRNFSKLTWMLAGAGFLFLASCSKDQNVTAPTLQPLSGTAHASITVPDGGSANITNNNGQGKVYRDGSVYRVENFRQTYVSDTGQPAAGTFFWRFSDNDAGTITSYNIKFSGVATGDISAASTDTLRYVDIAFASVTASNWATAQVPVANTIGMNSVTGTGVPPAVLALANGKGWYTYNWSLGHTVIPVSNRTLLFKTGSTLIAFEIISIYQNQVVGGPFPYYHFRYKAL</sequence>
<gene>
    <name evidence="2" type="ORF">DVR12_06280</name>
</gene>
<comment type="caution">
    <text evidence="2">The sequence shown here is derived from an EMBL/GenBank/DDBJ whole genome shotgun (WGS) entry which is preliminary data.</text>
</comment>
<reference evidence="2 3" key="1">
    <citation type="submission" date="2018-07" db="EMBL/GenBank/DDBJ databases">
        <title>Chitinophaga K2CV101002-2 sp. nov., isolated from a monsoon evergreen broad-leaved forest soil.</title>
        <authorList>
            <person name="Lv Y."/>
        </authorList>
    </citation>
    <scope>NUCLEOTIDE SEQUENCE [LARGE SCALE GENOMIC DNA]</scope>
    <source>
        <strain evidence="2 3">GDMCC 1.1288</strain>
    </source>
</reference>
<evidence type="ECO:0000313" key="2">
    <source>
        <dbReference type="EMBL" id="RFS24798.1"/>
    </source>
</evidence>
<keyword evidence="1" id="KW-0732">Signal</keyword>
<feature type="chain" id="PRO_5017537259" description="HmuY protein" evidence="1">
    <location>
        <begin position="30"/>
        <end position="234"/>
    </location>
</feature>
<protein>
    <recommendedName>
        <fullName evidence="4">HmuY protein</fullName>
    </recommendedName>
</protein>
<dbReference type="OrthoDB" id="643242at2"/>
<dbReference type="PROSITE" id="PS51257">
    <property type="entry name" value="PROKAR_LIPOPROTEIN"/>
    <property type="match status" value="1"/>
</dbReference>
<dbReference type="EMBL" id="QPMM01000002">
    <property type="protein sequence ID" value="RFS24798.1"/>
    <property type="molecule type" value="Genomic_DNA"/>
</dbReference>
<proteinExistence type="predicted"/>
<evidence type="ECO:0000256" key="1">
    <source>
        <dbReference type="SAM" id="SignalP"/>
    </source>
</evidence>
<name>A0A3E1YE67_9BACT</name>
<keyword evidence="3" id="KW-1185">Reference proteome</keyword>